<gene>
    <name evidence="2" type="ORF">DC3_43730</name>
</gene>
<dbReference type="Pfam" id="PF13340">
    <property type="entry name" value="DUF4096"/>
    <property type="match status" value="1"/>
</dbReference>
<evidence type="ECO:0000313" key="2">
    <source>
        <dbReference type="EMBL" id="GEM48738.1"/>
    </source>
</evidence>
<dbReference type="PANTHER" id="PTHR46637:SF1">
    <property type="entry name" value="BLL5188 PROTEIN"/>
    <property type="match status" value="1"/>
</dbReference>
<protein>
    <submittedName>
        <fullName evidence="2">Transposase</fullName>
    </submittedName>
</protein>
<keyword evidence="3" id="KW-1185">Reference proteome</keyword>
<evidence type="ECO:0000313" key="3">
    <source>
        <dbReference type="Proteomes" id="UP000321306"/>
    </source>
</evidence>
<evidence type="ECO:0000259" key="1">
    <source>
        <dbReference type="Pfam" id="PF13340"/>
    </source>
</evidence>
<proteinExistence type="predicted"/>
<dbReference type="AlphaFoldDB" id="A0A511N8C8"/>
<dbReference type="Proteomes" id="UP000321306">
    <property type="component" value="Unassembled WGS sequence"/>
</dbReference>
<comment type="caution">
    <text evidence="2">The sequence shown here is derived from an EMBL/GenBank/DDBJ whole genome shotgun (WGS) entry which is preliminary data.</text>
</comment>
<dbReference type="EMBL" id="BJXB01000024">
    <property type="protein sequence ID" value="GEM48738.1"/>
    <property type="molecule type" value="Genomic_DNA"/>
</dbReference>
<dbReference type="RefSeq" id="WP_146888057.1">
    <property type="nucleotide sequence ID" value="NZ_BJXB01000024.1"/>
</dbReference>
<sequence length="127" mass="15041">MQEVSIYRLTDEQWDTMLLAVPKLNVRDRHVFEAILHVLSTALPWQDMPEDFGITSRTAWNRYQKWQEQAIWEDLLGSFLGCFPHHVRMGWERTLREAALQRAQKFGTRKRPLVHEMAVIPALVRDN</sequence>
<name>A0A511N8C8_DEIC1</name>
<dbReference type="InterPro" id="IPR052909">
    <property type="entry name" value="Transposase_6_like"/>
</dbReference>
<dbReference type="InterPro" id="IPR025161">
    <property type="entry name" value="IS402-like_dom"/>
</dbReference>
<feature type="domain" description="Insertion element IS402-like" evidence="1">
    <location>
        <begin position="9"/>
        <end position="75"/>
    </location>
</feature>
<reference evidence="2 3" key="1">
    <citation type="submission" date="2019-07" db="EMBL/GenBank/DDBJ databases">
        <title>Whole genome shotgun sequence of Deinococcus cellulosilyticus NBRC 106333.</title>
        <authorList>
            <person name="Hosoyama A."/>
            <person name="Uohara A."/>
            <person name="Ohji S."/>
            <person name="Ichikawa N."/>
        </authorList>
    </citation>
    <scope>NUCLEOTIDE SEQUENCE [LARGE SCALE GENOMIC DNA]</scope>
    <source>
        <strain evidence="2 3">NBRC 106333</strain>
    </source>
</reference>
<dbReference type="PANTHER" id="PTHR46637">
    <property type="entry name" value="TIS1421-TRANSPOSASE PROTEIN A"/>
    <property type="match status" value="1"/>
</dbReference>
<dbReference type="OrthoDB" id="63271at2"/>
<organism evidence="2 3">
    <name type="scientific">Deinococcus cellulosilyticus (strain DSM 18568 / NBRC 106333 / KACC 11606 / 5516J-15)</name>
    <dbReference type="NCBI Taxonomy" id="1223518"/>
    <lineage>
        <taxon>Bacteria</taxon>
        <taxon>Thermotogati</taxon>
        <taxon>Deinococcota</taxon>
        <taxon>Deinococci</taxon>
        <taxon>Deinococcales</taxon>
        <taxon>Deinococcaceae</taxon>
        <taxon>Deinococcus</taxon>
    </lineage>
</organism>
<accession>A0A511N8C8</accession>